<comment type="caution">
    <text evidence="1">The sequence shown here is derived from an EMBL/GenBank/DDBJ whole genome shotgun (WGS) entry which is preliminary data.</text>
</comment>
<sequence length="78" mass="8257">MRASFLLFLGAAVTALGSPVPSQVDTDAPQVTTATYIGTKIFDSIVPYSPWLITATTVETWVETRTLPFAAPNPTTAA</sequence>
<evidence type="ECO:0000313" key="1">
    <source>
        <dbReference type="EMBL" id="KAJ3558796.1"/>
    </source>
</evidence>
<evidence type="ECO:0000313" key="2">
    <source>
        <dbReference type="Proteomes" id="UP001148662"/>
    </source>
</evidence>
<reference evidence="1" key="1">
    <citation type="submission" date="2022-07" db="EMBL/GenBank/DDBJ databases">
        <title>Genome Sequence of Phlebia brevispora.</title>
        <authorList>
            <person name="Buettner E."/>
        </authorList>
    </citation>
    <scope>NUCLEOTIDE SEQUENCE</scope>
    <source>
        <strain evidence="1">MPL23</strain>
    </source>
</reference>
<name>A0ACC1TDV4_9APHY</name>
<proteinExistence type="predicted"/>
<gene>
    <name evidence="1" type="ORF">NM688_g708</name>
</gene>
<accession>A0ACC1TDV4</accession>
<dbReference type="EMBL" id="JANHOG010000065">
    <property type="protein sequence ID" value="KAJ3558796.1"/>
    <property type="molecule type" value="Genomic_DNA"/>
</dbReference>
<keyword evidence="2" id="KW-1185">Reference proteome</keyword>
<dbReference type="Proteomes" id="UP001148662">
    <property type="component" value="Unassembled WGS sequence"/>
</dbReference>
<protein>
    <submittedName>
        <fullName evidence="1">Uncharacterized protein</fullName>
    </submittedName>
</protein>
<organism evidence="1 2">
    <name type="scientific">Phlebia brevispora</name>
    <dbReference type="NCBI Taxonomy" id="194682"/>
    <lineage>
        <taxon>Eukaryota</taxon>
        <taxon>Fungi</taxon>
        <taxon>Dikarya</taxon>
        <taxon>Basidiomycota</taxon>
        <taxon>Agaricomycotina</taxon>
        <taxon>Agaricomycetes</taxon>
        <taxon>Polyporales</taxon>
        <taxon>Meruliaceae</taxon>
        <taxon>Phlebia</taxon>
    </lineage>
</organism>